<name>K7AHW7_9ALTE</name>
<dbReference type="EMBL" id="BAER01000118">
    <property type="protein sequence ID" value="GAC34820.1"/>
    <property type="molecule type" value="Genomic_DNA"/>
</dbReference>
<dbReference type="Proteomes" id="UP000006322">
    <property type="component" value="Unassembled WGS sequence"/>
</dbReference>
<protein>
    <submittedName>
        <fullName evidence="3">Phage shock domain-containing protein</fullName>
    </submittedName>
</protein>
<keyword evidence="1" id="KW-0472">Membrane</keyword>
<feature type="domain" description="Phage shock protein PspC N-terminal" evidence="2">
    <location>
        <begin position="9"/>
        <end position="65"/>
    </location>
</feature>
<keyword evidence="1" id="KW-1133">Transmembrane helix</keyword>
<keyword evidence="4" id="KW-1185">Reference proteome</keyword>
<dbReference type="Pfam" id="PF04024">
    <property type="entry name" value="PspC"/>
    <property type="match status" value="1"/>
</dbReference>
<evidence type="ECO:0000259" key="2">
    <source>
        <dbReference type="Pfam" id="PF04024"/>
    </source>
</evidence>
<comment type="caution">
    <text evidence="3">The sequence shown here is derived from an EMBL/GenBank/DDBJ whole genome shotgun (WGS) entry which is preliminary data.</text>
</comment>
<proteinExistence type="predicted"/>
<sequence length="67" mass="7450">MREYINLDRLHRDTLHGKISGVCAGLAKHWEQPRWAIRIAAIACLLLLPVATAVAYAMAVLLLPTRS</sequence>
<organism evidence="3 4">
    <name type="scientific">Paraglaciecola polaris LMG 21857</name>
    <dbReference type="NCBI Taxonomy" id="1129793"/>
    <lineage>
        <taxon>Bacteria</taxon>
        <taxon>Pseudomonadati</taxon>
        <taxon>Pseudomonadota</taxon>
        <taxon>Gammaproteobacteria</taxon>
        <taxon>Alteromonadales</taxon>
        <taxon>Alteromonadaceae</taxon>
        <taxon>Paraglaciecola</taxon>
    </lineage>
</organism>
<evidence type="ECO:0000256" key="1">
    <source>
        <dbReference type="SAM" id="Phobius"/>
    </source>
</evidence>
<evidence type="ECO:0000313" key="4">
    <source>
        <dbReference type="Proteomes" id="UP000006322"/>
    </source>
</evidence>
<reference evidence="4" key="1">
    <citation type="journal article" date="2014" name="Environ. Microbiol.">
        <title>Comparative genomics of the marine bacterial genus Glaciecola reveals the high degree of genomic diversity and genomic characteristic for cold adaptation.</title>
        <authorList>
            <person name="Qin Q.L."/>
            <person name="Xie B.B."/>
            <person name="Yu Y."/>
            <person name="Shu Y.L."/>
            <person name="Rong J.C."/>
            <person name="Zhang Y.J."/>
            <person name="Zhao D.L."/>
            <person name="Chen X.L."/>
            <person name="Zhang X.Y."/>
            <person name="Chen B."/>
            <person name="Zhou B.C."/>
            <person name="Zhang Y.Z."/>
        </authorList>
    </citation>
    <scope>NUCLEOTIDE SEQUENCE [LARGE SCALE GENOMIC DNA]</scope>
    <source>
        <strain evidence="4">LMG 21857</strain>
    </source>
</reference>
<feature type="transmembrane region" description="Helical" evidence="1">
    <location>
        <begin position="35"/>
        <end position="63"/>
    </location>
</feature>
<gene>
    <name evidence="3" type="ORF">GPLA_3941</name>
</gene>
<dbReference type="OrthoDB" id="5772680at2"/>
<evidence type="ECO:0000313" key="3">
    <source>
        <dbReference type="EMBL" id="GAC34820.1"/>
    </source>
</evidence>
<dbReference type="RefSeq" id="WP_007106585.1">
    <property type="nucleotide sequence ID" value="NZ_BAER01000118.1"/>
</dbReference>
<accession>K7AHW7</accession>
<dbReference type="AlphaFoldDB" id="K7AHW7"/>
<keyword evidence="1" id="KW-0812">Transmembrane</keyword>
<dbReference type="STRING" id="1129793.GPLA_3941"/>
<dbReference type="InterPro" id="IPR007168">
    <property type="entry name" value="Phageshock_PspC_N"/>
</dbReference>